<gene>
    <name evidence="1" type="ORF">JKL49_04820</name>
</gene>
<evidence type="ECO:0000313" key="2">
    <source>
        <dbReference type="Proteomes" id="UP000622580"/>
    </source>
</evidence>
<dbReference type="InterPro" id="IPR016181">
    <property type="entry name" value="Acyl_CoA_acyltransferase"/>
</dbReference>
<evidence type="ECO:0000313" key="1">
    <source>
        <dbReference type="EMBL" id="MBR7618704.1"/>
    </source>
</evidence>
<dbReference type="RefSeq" id="WP_215338585.1">
    <property type="nucleotide sequence ID" value="NZ_JAGSGD010000001.1"/>
</dbReference>
<name>A0A941CZH2_9CAUL</name>
<dbReference type="SUPFAM" id="SSF55729">
    <property type="entry name" value="Acyl-CoA N-acyltransferases (Nat)"/>
    <property type="match status" value="1"/>
</dbReference>
<dbReference type="Proteomes" id="UP000622580">
    <property type="component" value="Unassembled WGS sequence"/>
</dbReference>
<dbReference type="EMBL" id="JAGSGD010000001">
    <property type="protein sequence ID" value="MBR7618704.1"/>
    <property type="molecule type" value="Genomic_DNA"/>
</dbReference>
<keyword evidence="2" id="KW-1185">Reference proteome</keyword>
<protein>
    <submittedName>
        <fullName evidence="1">Thermostable hemolysin</fullName>
    </submittedName>
</protein>
<reference evidence="1" key="1">
    <citation type="submission" date="2021-04" db="EMBL/GenBank/DDBJ databases">
        <title>Draft genome assembly of strain Phenylobacterium sp. 20VBR1 using MiniION and Illumina platforms.</title>
        <authorList>
            <person name="Thomas F.A."/>
            <person name="Krishnan K.P."/>
            <person name="Sinha R.K."/>
        </authorList>
    </citation>
    <scope>NUCLEOTIDE SEQUENCE</scope>
    <source>
        <strain evidence="1">20VBR1</strain>
    </source>
</reference>
<accession>A0A941CZH2</accession>
<dbReference type="AlphaFoldDB" id="A0A941CZH2"/>
<dbReference type="InterPro" id="IPR022050">
    <property type="entry name" value="T_hemolysin"/>
</dbReference>
<sequence length="238" mass="25798">MEVMMVDDGALQGRLQFDAERVRRFTSVEPRVISIHHLLAPERLRVEAFLEAAYDRAFQGRIRNHYPTLMSVQDRQGTILAAVGFRFAGLGPLFLEQYLDEPVEAALTAKLAVPTDRAAVAEIGNLASESGGASLFLFLALARHLDQRGCTHAVATATRQLRRSFARVGFATQPLTRAEPARLGGGAADWGAYYSRDPEVLAGAIAPALPALAQMLTADPIAEADVIPRLHPACRGEV</sequence>
<organism evidence="1 2">
    <name type="scientific">Phenylobacterium glaciei</name>
    <dbReference type="NCBI Taxonomy" id="2803784"/>
    <lineage>
        <taxon>Bacteria</taxon>
        <taxon>Pseudomonadati</taxon>
        <taxon>Pseudomonadota</taxon>
        <taxon>Alphaproteobacteria</taxon>
        <taxon>Caulobacterales</taxon>
        <taxon>Caulobacteraceae</taxon>
        <taxon>Phenylobacterium</taxon>
    </lineage>
</organism>
<dbReference type="Pfam" id="PF12261">
    <property type="entry name" value="T_hemolysin"/>
    <property type="match status" value="1"/>
</dbReference>
<comment type="caution">
    <text evidence="1">The sequence shown here is derived from an EMBL/GenBank/DDBJ whole genome shotgun (WGS) entry which is preliminary data.</text>
</comment>
<proteinExistence type="predicted"/>